<name>A0AAN7VL34_9PEZI</name>
<feature type="compositionally biased region" description="Basic and acidic residues" evidence="1">
    <location>
        <begin position="71"/>
        <end position="83"/>
    </location>
</feature>
<sequence length="228" mass="26025">MIINIGTELTLITVHKELLCHYSQSFRVLVQEAAEARSDMEVREINCEEENERIFRMFVAWLYSQKITRPSEPRIYGDDEQFSHEPGTQPEPEAAETESNFTLDSEDRRYEFDDSSTVSGDESQDEQQEGGEEGAQAEDGEADEEEDEEEEEEAEVDDANPAFLGDGKMSAEEEKAADCRLYVEQAGFEEMDLLDLYSLALRRGVPQLRDTVVTQYIYELAARRLLPA</sequence>
<organism evidence="3 4">
    <name type="scientific">Elasticomyces elasticus</name>
    <dbReference type="NCBI Taxonomy" id="574655"/>
    <lineage>
        <taxon>Eukaryota</taxon>
        <taxon>Fungi</taxon>
        <taxon>Dikarya</taxon>
        <taxon>Ascomycota</taxon>
        <taxon>Pezizomycotina</taxon>
        <taxon>Dothideomycetes</taxon>
        <taxon>Dothideomycetidae</taxon>
        <taxon>Mycosphaerellales</taxon>
        <taxon>Teratosphaeriaceae</taxon>
        <taxon>Elasticomyces</taxon>
    </lineage>
</organism>
<dbReference type="Gene3D" id="3.30.710.10">
    <property type="entry name" value="Potassium Channel Kv1.1, Chain A"/>
    <property type="match status" value="1"/>
</dbReference>
<evidence type="ECO:0000313" key="3">
    <source>
        <dbReference type="EMBL" id="KAK5690641.1"/>
    </source>
</evidence>
<feature type="domain" description="BTB" evidence="2">
    <location>
        <begin position="1"/>
        <end position="71"/>
    </location>
</feature>
<feature type="region of interest" description="Disordered" evidence="1">
    <location>
        <begin position="71"/>
        <end position="166"/>
    </location>
</feature>
<comment type="caution">
    <text evidence="3">The sequence shown here is derived from an EMBL/GenBank/DDBJ whole genome shotgun (WGS) entry which is preliminary data.</text>
</comment>
<proteinExistence type="predicted"/>
<evidence type="ECO:0000256" key="1">
    <source>
        <dbReference type="SAM" id="MobiDB-lite"/>
    </source>
</evidence>
<evidence type="ECO:0000313" key="4">
    <source>
        <dbReference type="Proteomes" id="UP001310594"/>
    </source>
</evidence>
<reference evidence="3" key="1">
    <citation type="submission" date="2023-08" db="EMBL/GenBank/DDBJ databases">
        <title>Black Yeasts Isolated from many extreme environments.</title>
        <authorList>
            <person name="Coleine C."/>
            <person name="Stajich J.E."/>
            <person name="Selbmann L."/>
        </authorList>
    </citation>
    <scope>NUCLEOTIDE SEQUENCE</scope>
    <source>
        <strain evidence="3">CCFEE 5810</strain>
    </source>
</reference>
<protein>
    <recommendedName>
        <fullName evidence="2">BTB domain-containing protein</fullName>
    </recommendedName>
</protein>
<gene>
    <name evidence="3" type="ORF">LTR97_012197</name>
</gene>
<dbReference type="Proteomes" id="UP001310594">
    <property type="component" value="Unassembled WGS sequence"/>
</dbReference>
<dbReference type="AlphaFoldDB" id="A0AAN7VL34"/>
<dbReference type="InterPro" id="IPR000210">
    <property type="entry name" value="BTB/POZ_dom"/>
</dbReference>
<dbReference type="InterPro" id="IPR011333">
    <property type="entry name" value="SKP1/BTB/POZ_sf"/>
</dbReference>
<dbReference type="PROSITE" id="PS50097">
    <property type="entry name" value="BTB"/>
    <property type="match status" value="1"/>
</dbReference>
<accession>A0AAN7VL34</accession>
<feature type="compositionally biased region" description="Acidic residues" evidence="1">
    <location>
        <begin position="122"/>
        <end position="158"/>
    </location>
</feature>
<dbReference type="EMBL" id="JAVRQU010000024">
    <property type="protein sequence ID" value="KAK5690641.1"/>
    <property type="molecule type" value="Genomic_DNA"/>
</dbReference>
<dbReference type="Pfam" id="PF00651">
    <property type="entry name" value="BTB"/>
    <property type="match status" value="1"/>
</dbReference>
<evidence type="ECO:0000259" key="2">
    <source>
        <dbReference type="PROSITE" id="PS50097"/>
    </source>
</evidence>